<dbReference type="EMBL" id="CAXHTB010000011">
    <property type="protein sequence ID" value="CAL0315054.1"/>
    <property type="molecule type" value="Genomic_DNA"/>
</dbReference>
<accession>A0AAV1X072</accession>
<protein>
    <submittedName>
        <fullName evidence="1">Uncharacterized protein</fullName>
    </submittedName>
</protein>
<proteinExistence type="predicted"/>
<evidence type="ECO:0000313" key="1">
    <source>
        <dbReference type="EMBL" id="CAL0315054.1"/>
    </source>
</evidence>
<keyword evidence="2" id="KW-1185">Reference proteome</keyword>
<evidence type="ECO:0000313" key="2">
    <source>
        <dbReference type="Proteomes" id="UP001497480"/>
    </source>
</evidence>
<reference evidence="1 2" key="1">
    <citation type="submission" date="2024-03" db="EMBL/GenBank/DDBJ databases">
        <authorList>
            <person name="Martinez-Hernandez J."/>
        </authorList>
    </citation>
    <scope>NUCLEOTIDE SEQUENCE [LARGE SCALE GENOMIC DNA]</scope>
</reference>
<sequence length="93" mass="10435">METKGVMPLPPLINTRVPYLVKRQKKNIDLFHSYSVKANDGAPGCSRPQSLCSRFFQASVTMHQVAPGLSYNALVSFRPRPRCIKFLQASINN</sequence>
<gene>
    <name evidence="1" type="ORF">LLUT_LOCUS16114</name>
</gene>
<comment type="caution">
    <text evidence="1">The sequence shown here is derived from an EMBL/GenBank/DDBJ whole genome shotgun (WGS) entry which is preliminary data.</text>
</comment>
<name>A0AAV1X072_LUPLU</name>
<organism evidence="1 2">
    <name type="scientific">Lupinus luteus</name>
    <name type="common">European yellow lupine</name>
    <dbReference type="NCBI Taxonomy" id="3873"/>
    <lineage>
        <taxon>Eukaryota</taxon>
        <taxon>Viridiplantae</taxon>
        <taxon>Streptophyta</taxon>
        <taxon>Embryophyta</taxon>
        <taxon>Tracheophyta</taxon>
        <taxon>Spermatophyta</taxon>
        <taxon>Magnoliopsida</taxon>
        <taxon>eudicotyledons</taxon>
        <taxon>Gunneridae</taxon>
        <taxon>Pentapetalae</taxon>
        <taxon>rosids</taxon>
        <taxon>fabids</taxon>
        <taxon>Fabales</taxon>
        <taxon>Fabaceae</taxon>
        <taxon>Papilionoideae</taxon>
        <taxon>50 kb inversion clade</taxon>
        <taxon>genistoids sensu lato</taxon>
        <taxon>core genistoids</taxon>
        <taxon>Genisteae</taxon>
        <taxon>Lupinus</taxon>
    </lineage>
</organism>
<dbReference type="AlphaFoldDB" id="A0AAV1X072"/>
<dbReference type="Proteomes" id="UP001497480">
    <property type="component" value="Unassembled WGS sequence"/>
</dbReference>